<dbReference type="InterPro" id="IPR025669">
    <property type="entry name" value="AAA_dom"/>
</dbReference>
<protein>
    <submittedName>
        <fullName evidence="2">ParA family protein</fullName>
    </submittedName>
</protein>
<keyword evidence="4" id="KW-1185">Reference proteome</keyword>
<dbReference type="PANTHER" id="PTHR13696">
    <property type="entry name" value="P-LOOP CONTAINING NUCLEOSIDE TRIPHOSPHATE HYDROLASE"/>
    <property type="match status" value="1"/>
</dbReference>
<sequence length="273" mass="29773">MFHVKHQGEDQGFQRVVAVANQKGGVGKTTTVMNLGAALATFEQKVLVIDLDPQSNCSSGLGWSRQDAPTSYHVLEGLVPLMDAVVPSSFPGLDLLPASPDLVGAEVELLAQEDRALCLAQALKASPPPHHWVLIDCPPSLGILTVNALAAAQSVLIPIQCEYFALEGVSELMRTLERVRAAWNPNLAIEGVVLTLYDERLSLANQVVEEVRRFFADDVFSTVVPRNVRLAEAPSFGRTILEYDIKSRGAQAYLSLARELLERRLAHETRRAG</sequence>
<dbReference type="CDD" id="cd02042">
    <property type="entry name" value="ParAB_family"/>
    <property type="match status" value="1"/>
</dbReference>
<dbReference type="EMBL" id="JMFG01000002">
    <property type="protein sequence ID" value="KDA54891.1"/>
    <property type="molecule type" value="Genomic_DNA"/>
</dbReference>
<evidence type="ECO:0000313" key="4">
    <source>
        <dbReference type="Proteomes" id="UP000027284"/>
    </source>
</evidence>
<dbReference type="FunFam" id="3.40.50.300:FF:000285">
    <property type="entry name" value="Sporulation initiation inhibitor Soj"/>
    <property type="match status" value="1"/>
</dbReference>
<reference evidence="3 4" key="1">
    <citation type="submission" date="2014-04" db="EMBL/GenBank/DDBJ databases">
        <title>The Genome Sequence of Thermoanaerobaculum aquaticum MP-01, The First Cultivated Group 23 Acidobacterium.</title>
        <authorList>
            <person name="Stamps B.W."/>
            <person name="Losey N.A."/>
            <person name="Lawson P.A."/>
            <person name="Stevenson B.S."/>
        </authorList>
    </citation>
    <scope>NUCLEOTIDE SEQUENCE [LARGE SCALE GENOMIC DNA]</scope>
    <source>
        <strain evidence="3 4">MP-01</strain>
    </source>
</reference>
<dbReference type="STRING" id="1312852.EG19_03575"/>
<gene>
    <name evidence="3" type="ORF">EG19_03575</name>
    <name evidence="2" type="ORF">ENQ31_06705</name>
</gene>
<dbReference type="InterPro" id="IPR027417">
    <property type="entry name" value="P-loop_NTPase"/>
</dbReference>
<dbReference type="RefSeq" id="WP_053334700.1">
    <property type="nucleotide sequence ID" value="NZ_JMFG01000002.1"/>
</dbReference>
<dbReference type="OrthoDB" id="9815116at2"/>
<name>A0A062Y3D4_9BACT</name>
<evidence type="ECO:0000313" key="3">
    <source>
        <dbReference type="EMBL" id="KDA54891.1"/>
    </source>
</evidence>
<organism evidence="3 4">
    <name type="scientific">Thermoanaerobaculum aquaticum</name>
    <dbReference type="NCBI Taxonomy" id="1312852"/>
    <lineage>
        <taxon>Bacteria</taxon>
        <taxon>Pseudomonadati</taxon>
        <taxon>Acidobacteriota</taxon>
        <taxon>Thermoanaerobaculia</taxon>
        <taxon>Thermoanaerobaculales</taxon>
        <taxon>Thermoanaerobaculaceae</taxon>
        <taxon>Thermoanaerobaculum</taxon>
    </lineage>
</organism>
<proteinExistence type="predicted"/>
<dbReference type="Proteomes" id="UP000027284">
    <property type="component" value="Unassembled WGS sequence"/>
</dbReference>
<accession>A0A062Y3D4</accession>
<dbReference type="InterPro" id="IPR050678">
    <property type="entry name" value="DNA_Partitioning_ATPase"/>
</dbReference>
<dbReference type="SUPFAM" id="SSF52540">
    <property type="entry name" value="P-loop containing nucleoside triphosphate hydrolases"/>
    <property type="match status" value="1"/>
</dbReference>
<dbReference type="Pfam" id="PF13614">
    <property type="entry name" value="AAA_31"/>
    <property type="match status" value="1"/>
</dbReference>
<dbReference type="PANTHER" id="PTHR13696:SF52">
    <property type="entry name" value="PARA FAMILY PROTEIN CT_582"/>
    <property type="match status" value="1"/>
</dbReference>
<dbReference type="Gene3D" id="3.40.50.300">
    <property type="entry name" value="P-loop containing nucleotide triphosphate hydrolases"/>
    <property type="match status" value="1"/>
</dbReference>
<feature type="domain" description="AAA" evidence="1">
    <location>
        <begin position="15"/>
        <end position="189"/>
    </location>
</feature>
<dbReference type="EMBL" id="DSMR01000487">
    <property type="protein sequence ID" value="HET47839.1"/>
    <property type="molecule type" value="Genomic_DNA"/>
</dbReference>
<reference evidence="2" key="2">
    <citation type="journal article" date="2020" name="mSystems">
        <title>Genome- and Community-Level Interaction Insights into Carbon Utilization and Element Cycling Functions of Hydrothermarchaeota in Hydrothermal Sediment.</title>
        <authorList>
            <person name="Zhou Z."/>
            <person name="Liu Y."/>
            <person name="Xu W."/>
            <person name="Pan J."/>
            <person name="Luo Z.H."/>
            <person name="Li M."/>
        </authorList>
    </citation>
    <scope>NUCLEOTIDE SEQUENCE [LARGE SCALE GENOMIC DNA]</scope>
    <source>
        <strain evidence="2">SpSt-299</strain>
    </source>
</reference>
<evidence type="ECO:0000313" key="2">
    <source>
        <dbReference type="EMBL" id="HET47839.1"/>
    </source>
</evidence>
<comment type="caution">
    <text evidence="3">The sequence shown here is derived from an EMBL/GenBank/DDBJ whole genome shotgun (WGS) entry which is preliminary data.</text>
</comment>
<evidence type="ECO:0000259" key="1">
    <source>
        <dbReference type="Pfam" id="PF13614"/>
    </source>
</evidence>
<dbReference type="AlphaFoldDB" id="A0A062Y3D4"/>